<feature type="domain" description="Peptidase M24" evidence="2">
    <location>
        <begin position="178"/>
        <end position="379"/>
    </location>
</feature>
<dbReference type="InterPro" id="IPR036005">
    <property type="entry name" value="Creatinase/aminopeptidase-like"/>
</dbReference>
<dbReference type="InterPro" id="IPR029149">
    <property type="entry name" value="Creatin/AminoP/Spt16_N"/>
</dbReference>
<comment type="caution">
    <text evidence="4">The sequence shown here is derived from an EMBL/GenBank/DDBJ whole genome shotgun (WGS) entry which is preliminary data.</text>
</comment>
<protein>
    <submittedName>
        <fullName evidence="4">Xaa-Pro peptidase family protein</fullName>
    </submittedName>
</protein>
<dbReference type="SUPFAM" id="SSF55920">
    <property type="entry name" value="Creatinase/aminopeptidase"/>
    <property type="match status" value="1"/>
</dbReference>
<accession>A0ABT4LET1</accession>
<keyword evidence="5" id="KW-1185">Reference proteome</keyword>
<dbReference type="RefSeq" id="WP_269421806.1">
    <property type="nucleotide sequence ID" value="NZ_JAPWGY010000001.1"/>
</dbReference>
<dbReference type="Proteomes" id="UP001069802">
    <property type="component" value="Unassembled WGS sequence"/>
</dbReference>
<dbReference type="Gene3D" id="3.40.350.10">
    <property type="entry name" value="Creatinase/prolidase N-terminal domain"/>
    <property type="match status" value="1"/>
</dbReference>
<dbReference type="CDD" id="cd01066">
    <property type="entry name" value="APP_MetAP"/>
    <property type="match status" value="1"/>
</dbReference>
<evidence type="ECO:0000259" key="3">
    <source>
        <dbReference type="Pfam" id="PF01321"/>
    </source>
</evidence>
<evidence type="ECO:0000256" key="1">
    <source>
        <dbReference type="SAM" id="MobiDB-lite"/>
    </source>
</evidence>
<gene>
    <name evidence="4" type="ORF">O4H49_02375</name>
</gene>
<dbReference type="EMBL" id="JAPWGY010000001">
    <property type="protein sequence ID" value="MCZ4279606.1"/>
    <property type="molecule type" value="Genomic_DNA"/>
</dbReference>
<dbReference type="InterPro" id="IPR000994">
    <property type="entry name" value="Pept_M24"/>
</dbReference>
<feature type="compositionally biased region" description="Polar residues" evidence="1">
    <location>
        <begin position="1"/>
        <end position="11"/>
    </location>
</feature>
<proteinExistence type="predicted"/>
<evidence type="ECO:0000313" key="5">
    <source>
        <dbReference type="Proteomes" id="UP001069802"/>
    </source>
</evidence>
<reference evidence="4" key="1">
    <citation type="submission" date="2022-12" db="EMBL/GenBank/DDBJ databases">
        <title>Bacterial isolates from different developmental stages of Nematostella vectensis.</title>
        <authorList>
            <person name="Fraune S."/>
        </authorList>
    </citation>
    <scope>NUCLEOTIDE SEQUENCE</scope>
    <source>
        <strain evidence="4">G21630-S1</strain>
    </source>
</reference>
<dbReference type="InterPro" id="IPR050659">
    <property type="entry name" value="Peptidase_M24B"/>
</dbReference>
<dbReference type="InterPro" id="IPR001714">
    <property type="entry name" value="Pept_M24_MAP"/>
</dbReference>
<organism evidence="4 5">
    <name type="scientific">Kiloniella laminariae</name>
    <dbReference type="NCBI Taxonomy" id="454162"/>
    <lineage>
        <taxon>Bacteria</taxon>
        <taxon>Pseudomonadati</taxon>
        <taxon>Pseudomonadota</taxon>
        <taxon>Alphaproteobacteria</taxon>
        <taxon>Rhodospirillales</taxon>
        <taxon>Kiloniellaceae</taxon>
        <taxon>Kiloniella</taxon>
    </lineage>
</organism>
<evidence type="ECO:0000313" key="4">
    <source>
        <dbReference type="EMBL" id="MCZ4279606.1"/>
    </source>
</evidence>
<dbReference type="Gene3D" id="3.90.230.10">
    <property type="entry name" value="Creatinase/methionine aminopeptidase superfamily"/>
    <property type="match status" value="1"/>
</dbReference>
<dbReference type="SUPFAM" id="SSF53092">
    <property type="entry name" value="Creatinase/prolidase N-terminal domain"/>
    <property type="match status" value="1"/>
</dbReference>
<dbReference type="PANTHER" id="PTHR46112">
    <property type="entry name" value="AMINOPEPTIDASE"/>
    <property type="match status" value="1"/>
</dbReference>
<dbReference type="PANTHER" id="PTHR46112:SF2">
    <property type="entry name" value="XAA-PRO AMINOPEPTIDASE P-RELATED"/>
    <property type="match status" value="1"/>
</dbReference>
<feature type="domain" description="Creatinase N-terminal" evidence="3">
    <location>
        <begin position="26"/>
        <end position="170"/>
    </location>
</feature>
<dbReference type="Pfam" id="PF00557">
    <property type="entry name" value="Peptidase_M24"/>
    <property type="match status" value="1"/>
</dbReference>
<dbReference type="Pfam" id="PF01321">
    <property type="entry name" value="Creatinase_N"/>
    <property type="match status" value="1"/>
</dbReference>
<sequence length="398" mass="44065">MTADRNTSRASATPPRGFPPQEFEQRLAAAQAQMRAQRLDALLLSTEPEVRYFSGFHSQFWESPTRPWFLIVPLEGKPVAVIPEIGLSGMAATWLDDIRTWPAPRPEDDGISLLAETITALSRRYGRLGVPMGHETFLRLPLQDFQKLSTRLAALEIIDCAPLIRQLRFIKSPAEIARIHHICDLASAAFENLPQRMHSGQSEREICQDFRMDLLRRGADNSPYLISGSGPDGYDNIIMGPSDRIIEQGDVLIIDTGTTFDGYFCDFDRNFAFGKVSDLTRRAYDTVYRATDAGFAAARPGATLRDIWVAMWNILEAGGALGNDVGRMGHGLGMQLTEGPSVTDRDDTPLRPGAVLTLEPGMTYAPGKQMVHEENIIITENGARLLSRRASPELPIIS</sequence>
<feature type="region of interest" description="Disordered" evidence="1">
    <location>
        <begin position="1"/>
        <end position="20"/>
    </location>
</feature>
<name>A0ABT4LET1_9PROT</name>
<evidence type="ECO:0000259" key="2">
    <source>
        <dbReference type="Pfam" id="PF00557"/>
    </source>
</evidence>
<dbReference type="PRINTS" id="PR00599">
    <property type="entry name" value="MAPEPTIDASE"/>
</dbReference>
<dbReference type="InterPro" id="IPR000587">
    <property type="entry name" value="Creatinase_N"/>
</dbReference>